<sequence length="283" mass="31549">MERAASRSLTKAKRFFSFKRKYLAIPYSVFLALFVIIPILIILVYAFTGSTEDGTLYFSFDALASFFTSPTKINILVVSLFIGMLNTIICLLIGYPVAYLLANSKVNTNKILVLLFIMPMWINFVLRTGATRDVLTWMGINGGNHPYLATMIGMVYNYLPFTILPLYTTMIKLDKSQLEAASDLGANPAEVFIHSVIPQSVPGIVSAAEMVFMPTISSYVISDTLSEGKITLFGNIIYLNFSQSQWNEGSFMAFIMLLLVGISMLISRKFDKGEQRVRGGGLW</sequence>
<comment type="caution">
    <text evidence="10">The sequence shown here is derived from an EMBL/GenBank/DDBJ whole genome shotgun (WGS) entry which is preliminary data.</text>
</comment>
<feature type="transmembrane region" description="Helical" evidence="8">
    <location>
        <begin position="147"/>
        <end position="167"/>
    </location>
</feature>
<feature type="transmembrane region" description="Helical" evidence="8">
    <location>
        <begin position="21"/>
        <end position="47"/>
    </location>
</feature>
<keyword evidence="3 8" id="KW-0813">Transport</keyword>
<dbReference type="Pfam" id="PF00528">
    <property type="entry name" value="BPD_transp_1"/>
    <property type="match status" value="1"/>
</dbReference>
<evidence type="ECO:0000313" key="10">
    <source>
        <dbReference type="EMBL" id="HIU45389.1"/>
    </source>
</evidence>
<keyword evidence="4" id="KW-1003">Cell membrane</keyword>
<dbReference type="InterPro" id="IPR035906">
    <property type="entry name" value="MetI-like_sf"/>
</dbReference>
<dbReference type="InterPro" id="IPR000515">
    <property type="entry name" value="MetI-like"/>
</dbReference>
<dbReference type="PANTHER" id="PTHR42929">
    <property type="entry name" value="INNER MEMBRANE ABC TRANSPORTER PERMEASE PROTEIN YDCU-RELATED-RELATED"/>
    <property type="match status" value="1"/>
</dbReference>
<evidence type="ECO:0000256" key="3">
    <source>
        <dbReference type="ARBA" id="ARBA00022448"/>
    </source>
</evidence>
<dbReference type="SUPFAM" id="SSF161098">
    <property type="entry name" value="MetI-like"/>
    <property type="match status" value="1"/>
</dbReference>
<protein>
    <submittedName>
        <fullName evidence="10">ABC transporter permease</fullName>
    </submittedName>
</protein>
<dbReference type="Proteomes" id="UP000824070">
    <property type="component" value="Unassembled WGS sequence"/>
</dbReference>
<feature type="transmembrane region" description="Helical" evidence="8">
    <location>
        <begin position="249"/>
        <end position="266"/>
    </location>
</feature>
<evidence type="ECO:0000259" key="9">
    <source>
        <dbReference type="PROSITE" id="PS50928"/>
    </source>
</evidence>
<evidence type="ECO:0000256" key="8">
    <source>
        <dbReference type="RuleBase" id="RU363032"/>
    </source>
</evidence>
<feature type="transmembrane region" description="Helical" evidence="8">
    <location>
        <begin position="111"/>
        <end position="127"/>
    </location>
</feature>
<accession>A0A9D1LNX9</accession>
<gene>
    <name evidence="10" type="ORF">IAC52_03735</name>
</gene>
<reference evidence="10" key="2">
    <citation type="journal article" date="2021" name="PeerJ">
        <title>Extensive microbial diversity within the chicken gut microbiome revealed by metagenomics and culture.</title>
        <authorList>
            <person name="Gilroy R."/>
            <person name="Ravi A."/>
            <person name="Getino M."/>
            <person name="Pursley I."/>
            <person name="Horton D.L."/>
            <person name="Alikhan N.F."/>
            <person name="Baker D."/>
            <person name="Gharbi K."/>
            <person name="Hall N."/>
            <person name="Watson M."/>
            <person name="Adriaenssens E.M."/>
            <person name="Foster-Nyarko E."/>
            <person name="Jarju S."/>
            <person name="Secka A."/>
            <person name="Antonio M."/>
            <person name="Oren A."/>
            <person name="Chaudhuri R.R."/>
            <person name="La Ragione R."/>
            <person name="Hildebrand F."/>
            <person name="Pallen M.J."/>
        </authorList>
    </citation>
    <scope>NUCLEOTIDE SEQUENCE</scope>
    <source>
        <strain evidence="10">ChiGjej1B1-22543</strain>
    </source>
</reference>
<dbReference type="AlphaFoldDB" id="A0A9D1LNX9"/>
<organism evidence="10 11">
    <name type="scientific">Candidatus Alloenteromonas pullicola</name>
    <dbReference type="NCBI Taxonomy" id="2840784"/>
    <lineage>
        <taxon>Bacteria</taxon>
        <taxon>Bacillati</taxon>
        <taxon>Bacillota</taxon>
        <taxon>Bacillota incertae sedis</taxon>
        <taxon>Candidatus Alloenteromonas</taxon>
    </lineage>
</organism>
<reference evidence="10" key="1">
    <citation type="submission" date="2020-10" db="EMBL/GenBank/DDBJ databases">
        <authorList>
            <person name="Gilroy R."/>
        </authorList>
    </citation>
    <scope>NUCLEOTIDE SEQUENCE</scope>
    <source>
        <strain evidence="10">ChiGjej1B1-22543</strain>
    </source>
</reference>
<evidence type="ECO:0000313" key="11">
    <source>
        <dbReference type="Proteomes" id="UP000824070"/>
    </source>
</evidence>
<feature type="transmembrane region" description="Helical" evidence="8">
    <location>
        <begin position="73"/>
        <end position="99"/>
    </location>
</feature>
<dbReference type="CDD" id="cd06261">
    <property type="entry name" value="TM_PBP2"/>
    <property type="match status" value="1"/>
</dbReference>
<proteinExistence type="inferred from homology"/>
<dbReference type="GO" id="GO:0055085">
    <property type="term" value="P:transmembrane transport"/>
    <property type="evidence" value="ECO:0007669"/>
    <property type="project" value="InterPro"/>
</dbReference>
<evidence type="ECO:0000256" key="1">
    <source>
        <dbReference type="ARBA" id="ARBA00004651"/>
    </source>
</evidence>
<comment type="subcellular location">
    <subcellularLocation>
        <location evidence="1 8">Cell membrane</location>
        <topology evidence="1 8">Multi-pass membrane protein</topology>
    </subcellularLocation>
</comment>
<dbReference type="Gene3D" id="1.10.3720.10">
    <property type="entry name" value="MetI-like"/>
    <property type="match status" value="1"/>
</dbReference>
<keyword evidence="6 8" id="KW-1133">Transmembrane helix</keyword>
<dbReference type="PROSITE" id="PS50928">
    <property type="entry name" value="ABC_TM1"/>
    <property type="match status" value="1"/>
</dbReference>
<dbReference type="GO" id="GO:0005886">
    <property type="term" value="C:plasma membrane"/>
    <property type="evidence" value="ECO:0007669"/>
    <property type="project" value="UniProtKB-SubCell"/>
</dbReference>
<keyword evidence="5 8" id="KW-0812">Transmembrane</keyword>
<evidence type="ECO:0000256" key="4">
    <source>
        <dbReference type="ARBA" id="ARBA00022475"/>
    </source>
</evidence>
<feature type="domain" description="ABC transmembrane type-1" evidence="9">
    <location>
        <begin position="76"/>
        <end position="267"/>
    </location>
</feature>
<dbReference type="EMBL" id="DVMV01000026">
    <property type="protein sequence ID" value="HIU45389.1"/>
    <property type="molecule type" value="Genomic_DNA"/>
</dbReference>
<comment type="similarity">
    <text evidence="2">Belongs to the binding-protein-dependent transport system permease family. CysTW subfamily.</text>
</comment>
<evidence type="ECO:0000256" key="7">
    <source>
        <dbReference type="ARBA" id="ARBA00023136"/>
    </source>
</evidence>
<evidence type="ECO:0000256" key="2">
    <source>
        <dbReference type="ARBA" id="ARBA00007069"/>
    </source>
</evidence>
<evidence type="ECO:0000256" key="5">
    <source>
        <dbReference type="ARBA" id="ARBA00022692"/>
    </source>
</evidence>
<evidence type="ECO:0000256" key="6">
    <source>
        <dbReference type="ARBA" id="ARBA00022989"/>
    </source>
</evidence>
<dbReference type="PANTHER" id="PTHR42929:SF1">
    <property type="entry name" value="INNER MEMBRANE ABC TRANSPORTER PERMEASE PROTEIN YDCU-RELATED"/>
    <property type="match status" value="1"/>
</dbReference>
<keyword evidence="7 8" id="KW-0472">Membrane</keyword>
<name>A0A9D1LNX9_9FIRM</name>